<dbReference type="InterPro" id="IPR050067">
    <property type="entry name" value="IPM_dehydratase_rel_enz"/>
</dbReference>
<evidence type="ECO:0000256" key="1">
    <source>
        <dbReference type="ARBA" id="ARBA00022723"/>
    </source>
</evidence>
<dbReference type="GO" id="GO:0170038">
    <property type="term" value="P:proteinogenic amino acid biosynthetic process"/>
    <property type="evidence" value="ECO:0007669"/>
    <property type="project" value="UniProtKB-ARBA"/>
</dbReference>
<dbReference type="InterPro" id="IPR015931">
    <property type="entry name" value="Acnase/IPM_dHydase_lsu_aba_1/3"/>
</dbReference>
<protein>
    <recommendedName>
        <fullName evidence="9">Aconitase/3-isopropylmalate dehydratase large subunit alpha/beta/alpha domain-containing protein</fullName>
    </recommendedName>
</protein>
<reference evidence="7 8" key="1">
    <citation type="submission" date="2015-01" db="EMBL/GenBank/DDBJ databases">
        <title>The Genome Sequence of Exophiala spinifera CBS89968.</title>
        <authorList>
            <consortium name="The Broad Institute Genomics Platform"/>
            <person name="Cuomo C."/>
            <person name="de Hoog S."/>
            <person name="Gorbushina A."/>
            <person name="Stielow B."/>
            <person name="Teixiera M."/>
            <person name="Abouelleil A."/>
            <person name="Chapman S.B."/>
            <person name="Priest M."/>
            <person name="Young S.K."/>
            <person name="Wortman J."/>
            <person name="Nusbaum C."/>
            <person name="Birren B."/>
        </authorList>
    </citation>
    <scope>NUCLEOTIDE SEQUENCE [LARGE SCALE GENOMIC DNA]</scope>
    <source>
        <strain evidence="7 8">CBS 89968</strain>
    </source>
</reference>
<dbReference type="Pfam" id="PF00694">
    <property type="entry name" value="Aconitase_C"/>
    <property type="match status" value="1"/>
</dbReference>
<evidence type="ECO:0008006" key="9">
    <source>
        <dbReference type="Google" id="ProtNLM"/>
    </source>
</evidence>
<evidence type="ECO:0000313" key="8">
    <source>
        <dbReference type="Proteomes" id="UP000053328"/>
    </source>
</evidence>
<feature type="domain" description="Aconitase/3-isopropylmalate dehydratase large subunit alpha/beta/alpha" evidence="5">
    <location>
        <begin position="211"/>
        <end position="548"/>
    </location>
</feature>
<evidence type="ECO:0000256" key="3">
    <source>
        <dbReference type="ARBA" id="ARBA00023014"/>
    </source>
</evidence>
<dbReference type="InterPro" id="IPR001030">
    <property type="entry name" value="Acoase/IPM_deHydtase_lsu_aba"/>
</dbReference>
<dbReference type="RefSeq" id="XP_016235580.1">
    <property type="nucleotide sequence ID" value="XM_016379753.1"/>
</dbReference>
<dbReference type="GO" id="GO:0016829">
    <property type="term" value="F:lyase activity"/>
    <property type="evidence" value="ECO:0007669"/>
    <property type="project" value="UniProtKB-KW"/>
</dbReference>
<dbReference type="SUPFAM" id="SSF53732">
    <property type="entry name" value="Aconitase iron-sulfur domain"/>
    <property type="match status" value="1"/>
</dbReference>
<name>A0A0D2BVP5_9EURO</name>
<dbReference type="SUPFAM" id="SSF52016">
    <property type="entry name" value="LeuD/IlvD-like"/>
    <property type="match status" value="1"/>
</dbReference>
<dbReference type="OrthoDB" id="419183at2759"/>
<keyword evidence="8" id="KW-1185">Reference proteome</keyword>
<dbReference type="PANTHER" id="PTHR43822:SF2">
    <property type="entry name" value="HOMOACONITASE, MITOCHONDRIAL"/>
    <property type="match status" value="1"/>
</dbReference>
<evidence type="ECO:0000259" key="6">
    <source>
        <dbReference type="Pfam" id="PF00694"/>
    </source>
</evidence>
<keyword evidence="3" id="KW-0411">Iron-sulfur</keyword>
<dbReference type="VEuPathDB" id="FungiDB:PV08_05410"/>
<dbReference type="Pfam" id="PF00330">
    <property type="entry name" value="Aconitase"/>
    <property type="match status" value="1"/>
</dbReference>
<dbReference type="EMBL" id="KN847495">
    <property type="protein sequence ID" value="KIW15364.1"/>
    <property type="molecule type" value="Genomic_DNA"/>
</dbReference>
<proteinExistence type="predicted"/>
<dbReference type="PRINTS" id="PR00415">
    <property type="entry name" value="ACONITASE"/>
</dbReference>
<dbReference type="Gene3D" id="3.20.19.10">
    <property type="entry name" value="Aconitase, domain 4"/>
    <property type="match status" value="1"/>
</dbReference>
<feature type="domain" description="Aconitase A/isopropylmalate dehydratase small subunit swivel" evidence="6">
    <location>
        <begin position="664"/>
        <end position="726"/>
    </location>
</feature>
<dbReference type="STRING" id="91928.A0A0D2BVP5"/>
<dbReference type="InterPro" id="IPR036008">
    <property type="entry name" value="Aconitase_4Fe-4S_dom"/>
</dbReference>
<dbReference type="Proteomes" id="UP000053328">
    <property type="component" value="Unassembled WGS sequence"/>
</dbReference>
<dbReference type="InterPro" id="IPR015928">
    <property type="entry name" value="Aconitase/3IPM_dehydase_swvl"/>
</dbReference>
<sequence>MRTDQETSTFDRRLQELLSQCRNIDARALTLESAAASASIPDVLSRYIEALEKGGKAAEAEALEQVREKVVDSTNFGGLGLSSRTTEATPEQVSESLFLVEAWLDSVTSAERAKGFLSYLPAAVPGTKPMTLAEKIFAQHVIGDKPAHGLVAGDVVRVGVDWILASELSWAGMDRTHKEMGSPGIWRNDRFWLAGDHVYHPAVSKSPKIQQLLEVAEKAKQEFKMTEYQGMNYTIMHTEFVRERVEPGMLAIGSDSHTCSGGAVGSLSLGLGTADVMMALALGETWFKIPESILIELVGEPAVGMSGKDVILHILGELKRNTVAAERIVEFSGEGLKHLSCDARFAICNMCTEFGAITGIFVPDSITRDYVAKRRRRANRQNSLYFRPDANASYASKYTIDLSRVEASVAVYPNPDDVVPVSAKAGLELDGVFIGACTTTEEELVLAALVLKVGLAKRLPIAKGKRHYVPGSLPVVEKLRQLNLLEVYEAAGFTRGPPGCSFCVGLSAEKASEGETWLSSQNRNFQNRMGKGAFGHVTSAIVCAASSFSMTVTSPAEFLKEIDLEFFGRYSPLHHITYSSVDYVEPDLTPRSDTFTRNGVAATTTHLEAVEEGKGKKMHKISSKIVTLGDFIDTDALAPGPTLTTCVTDEEFGEHVLEYTHPDFRAKVRGGQQIVVAGRAFGVGSSREVAVSALKGVGVQAVVARSFAFIYGRNQPSLGLLGVTISDDAFFQAAQDGQDIALDIPSRTATVAGQAYPFALSDMEFNLTVNNGMTDSYKKFGKAIWENFTQSKTEPKSISRALQNGEGEKKHIKMDW</sequence>
<evidence type="ECO:0000259" key="5">
    <source>
        <dbReference type="Pfam" id="PF00330"/>
    </source>
</evidence>
<dbReference type="PANTHER" id="PTHR43822">
    <property type="entry name" value="HOMOACONITASE, MITOCHONDRIAL-RELATED"/>
    <property type="match status" value="1"/>
</dbReference>
<dbReference type="HOGENOM" id="CLU_006714_3_3_1"/>
<dbReference type="GO" id="GO:0170034">
    <property type="term" value="P:L-amino acid biosynthetic process"/>
    <property type="evidence" value="ECO:0007669"/>
    <property type="project" value="UniProtKB-ARBA"/>
</dbReference>
<dbReference type="GO" id="GO:0051536">
    <property type="term" value="F:iron-sulfur cluster binding"/>
    <property type="evidence" value="ECO:0007669"/>
    <property type="project" value="UniProtKB-KW"/>
</dbReference>
<evidence type="ECO:0000256" key="4">
    <source>
        <dbReference type="ARBA" id="ARBA00023239"/>
    </source>
</evidence>
<organism evidence="7 8">
    <name type="scientific">Exophiala spinifera</name>
    <dbReference type="NCBI Taxonomy" id="91928"/>
    <lineage>
        <taxon>Eukaryota</taxon>
        <taxon>Fungi</taxon>
        <taxon>Dikarya</taxon>
        <taxon>Ascomycota</taxon>
        <taxon>Pezizomycotina</taxon>
        <taxon>Eurotiomycetes</taxon>
        <taxon>Chaetothyriomycetidae</taxon>
        <taxon>Chaetothyriales</taxon>
        <taxon>Herpotrichiellaceae</taxon>
        <taxon>Exophiala</taxon>
    </lineage>
</organism>
<gene>
    <name evidence="7" type="ORF">PV08_05410</name>
</gene>
<accession>A0A0D2BVP5</accession>
<dbReference type="GeneID" id="27332493"/>
<keyword evidence="2" id="KW-0408">Iron</keyword>
<dbReference type="InterPro" id="IPR000573">
    <property type="entry name" value="AconitaseA/IPMdHydase_ssu_swvl"/>
</dbReference>
<dbReference type="AlphaFoldDB" id="A0A0D2BVP5"/>
<keyword evidence="4" id="KW-0456">Lyase</keyword>
<dbReference type="Gene3D" id="3.30.499.10">
    <property type="entry name" value="Aconitase, domain 3"/>
    <property type="match status" value="2"/>
</dbReference>
<evidence type="ECO:0000313" key="7">
    <source>
        <dbReference type="EMBL" id="KIW15364.1"/>
    </source>
</evidence>
<keyword evidence="1" id="KW-0479">Metal-binding</keyword>
<evidence type="ECO:0000256" key="2">
    <source>
        <dbReference type="ARBA" id="ARBA00023004"/>
    </source>
</evidence>
<dbReference type="GO" id="GO:0046872">
    <property type="term" value="F:metal ion binding"/>
    <property type="evidence" value="ECO:0007669"/>
    <property type="project" value="UniProtKB-KW"/>
</dbReference>